<dbReference type="Proteomes" id="UP000262177">
    <property type="component" value="Chromosome"/>
</dbReference>
<proteinExistence type="predicted"/>
<organism evidence="2 3">
    <name type="scientific">Bifidobacterium bifidum LMG 13195</name>
    <dbReference type="NCBI Taxonomy" id="1207542"/>
    <lineage>
        <taxon>Bacteria</taxon>
        <taxon>Bacillati</taxon>
        <taxon>Actinomycetota</taxon>
        <taxon>Actinomycetes</taxon>
        <taxon>Bifidobacteriales</taxon>
        <taxon>Bifidobacteriaceae</taxon>
        <taxon>Bifidobacterium</taxon>
    </lineage>
</organism>
<name>A0A286TEB0_BIFBI</name>
<dbReference type="AlphaFoldDB" id="A0A286TEB0"/>
<accession>A0A286TEB0</accession>
<evidence type="ECO:0000256" key="1">
    <source>
        <dbReference type="SAM" id="MobiDB-lite"/>
    </source>
</evidence>
<evidence type="ECO:0000313" key="3">
    <source>
        <dbReference type="Proteomes" id="UP000262177"/>
    </source>
</evidence>
<feature type="region of interest" description="Disordered" evidence="1">
    <location>
        <begin position="19"/>
        <end position="39"/>
    </location>
</feature>
<dbReference type="EMBL" id="AP018131">
    <property type="protein sequence ID" value="BBA48300.1"/>
    <property type="molecule type" value="Genomic_DNA"/>
</dbReference>
<sequence length="39" mass="4393">MRLRRLLSRIGMTHFARDAPAGYGADAELPASPRRPQTR</sequence>
<reference evidence="2 3" key="1">
    <citation type="journal article" date="2017" name="Biosci. Biotechnol. Biochem.">
        <title>Identification and characterization of a sulfoglycosidase from Bifidobacterium bifidum implicated in mucin glycan utilization.</title>
        <authorList>
            <person name="Katoh T."/>
            <person name="Maeshibu T."/>
            <person name="Kikkawa K."/>
            <person name="Gotoh A."/>
            <person name="Tomabechi Y."/>
            <person name="Nakamura M."/>
            <person name="Liao W.-H."/>
            <person name="Yamaguchi M."/>
            <person name="Ashida H."/>
            <person name="Yamamoto K."/>
            <person name="Katayama T."/>
        </authorList>
    </citation>
    <scope>NUCLEOTIDE SEQUENCE [LARGE SCALE GENOMIC DNA]</scope>
    <source>
        <strain evidence="2 3">JCM 7004</strain>
    </source>
</reference>
<evidence type="ECO:0000313" key="2">
    <source>
        <dbReference type="EMBL" id="BBA48300.1"/>
    </source>
</evidence>
<gene>
    <name evidence="2" type="ORF">BBJK_01897</name>
</gene>
<protein>
    <submittedName>
        <fullName evidence="2">Uncharacterized protein</fullName>
    </submittedName>
</protein>